<dbReference type="RefSeq" id="WP_168044089.1">
    <property type="nucleotide sequence ID" value="NZ_JAAEDK010000060.1"/>
</dbReference>
<dbReference type="InterPro" id="IPR011010">
    <property type="entry name" value="DNA_brk_join_enz"/>
</dbReference>
<gene>
    <name evidence="4" type="ORF">GWK15_24615</name>
    <name evidence="3" type="ORF">GXW75_20625</name>
</gene>
<dbReference type="Proteomes" id="UP000746741">
    <property type="component" value="Unassembled WGS sequence"/>
</dbReference>
<dbReference type="Gene3D" id="1.10.443.10">
    <property type="entry name" value="Intergrase catalytic core"/>
    <property type="match status" value="1"/>
</dbReference>
<comment type="caution">
    <text evidence="3">The sequence shown here is derived from an EMBL/GenBank/DDBJ whole genome shotgun (WGS) entry which is preliminary data.</text>
</comment>
<organism evidence="3 6">
    <name type="scientific">Neoroseomonas oryzicola</name>
    <dbReference type="NCBI Taxonomy" id="535904"/>
    <lineage>
        <taxon>Bacteria</taxon>
        <taxon>Pseudomonadati</taxon>
        <taxon>Pseudomonadota</taxon>
        <taxon>Alphaproteobacteria</taxon>
        <taxon>Acetobacterales</taxon>
        <taxon>Acetobacteraceae</taxon>
        <taxon>Neoroseomonas</taxon>
    </lineage>
</organism>
<evidence type="ECO:0000256" key="1">
    <source>
        <dbReference type="ARBA" id="ARBA00023172"/>
    </source>
</evidence>
<dbReference type="GO" id="GO:0006310">
    <property type="term" value="P:DNA recombination"/>
    <property type="evidence" value="ECO:0007669"/>
    <property type="project" value="UniProtKB-KW"/>
</dbReference>
<dbReference type="EMBL" id="JAAEDK010000060">
    <property type="protein sequence ID" value="MBR0661672.1"/>
    <property type="molecule type" value="Genomic_DNA"/>
</dbReference>
<evidence type="ECO:0008006" key="7">
    <source>
        <dbReference type="Google" id="ProtNLM"/>
    </source>
</evidence>
<evidence type="ECO:0000313" key="4">
    <source>
        <dbReference type="EMBL" id="NKE20161.1"/>
    </source>
</evidence>
<dbReference type="GO" id="GO:0015074">
    <property type="term" value="P:DNA integration"/>
    <property type="evidence" value="ECO:0007669"/>
    <property type="project" value="InterPro"/>
</dbReference>
<evidence type="ECO:0000313" key="6">
    <source>
        <dbReference type="Proteomes" id="UP001138708"/>
    </source>
</evidence>
<reference evidence="3" key="3">
    <citation type="journal article" date="2021" name="Syst. Appl. Microbiol.">
        <title>Roseomonas hellenica sp. nov., isolated from roots of wild-growing Alkanna tinctoria.</title>
        <authorList>
            <person name="Rat A."/>
            <person name="Naranjo H.D."/>
            <person name="Lebbe L."/>
            <person name="Cnockaert M."/>
            <person name="Krigas N."/>
            <person name="Grigoriadou K."/>
            <person name="Maloupa E."/>
            <person name="Willems A."/>
        </authorList>
    </citation>
    <scope>NUCLEOTIDE SEQUENCE</scope>
    <source>
        <strain evidence="3">LMG 31161</strain>
    </source>
</reference>
<evidence type="ECO:0000256" key="2">
    <source>
        <dbReference type="SAM" id="MobiDB-lite"/>
    </source>
</evidence>
<reference evidence="4 5" key="2">
    <citation type="submission" date="2020-02" db="EMBL/GenBank/DDBJ databases">
        <authorList>
            <person name="Sun Q."/>
            <person name="Inoue M."/>
        </authorList>
    </citation>
    <scope>NUCLEOTIDE SEQUENCE [LARGE SCALE GENOMIC DNA]</scope>
    <source>
        <strain evidence="4 5">KCTC 22478</strain>
    </source>
</reference>
<evidence type="ECO:0000313" key="5">
    <source>
        <dbReference type="Proteomes" id="UP000746741"/>
    </source>
</evidence>
<dbReference type="Proteomes" id="UP001138708">
    <property type="component" value="Unassembled WGS sequence"/>
</dbReference>
<accession>A0A9X9WMW2</accession>
<dbReference type="EMBL" id="JAAVUP010000021">
    <property type="protein sequence ID" value="NKE20161.1"/>
    <property type="molecule type" value="Genomic_DNA"/>
</dbReference>
<dbReference type="AlphaFoldDB" id="A0A9X9WMW2"/>
<reference evidence="3" key="1">
    <citation type="submission" date="2020-01" db="EMBL/GenBank/DDBJ databases">
        <authorList>
            <person name="Rat A."/>
        </authorList>
    </citation>
    <scope>NUCLEOTIDE SEQUENCE</scope>
    <source>
        <strain evidence="3">LMG 31161</strain>
    </source>
</reference>
<dbReference type="InterPro" id="IPR013762">
    <property type="entry name" value="Integrase-like_cat_sf"/>
</dbReference>
<name>A0A9X9WMW2_9PROT</name>
<dbReference type="GO" id="GO:0003677">
    <property type="term" value="F:DNA binding"/>
    <property type="evidence" value="ECO:0007669"/>
    <property type="project" value="InterPro"/>
</dbReference>
<proteinExistence type="predicted"/>
<evidence type="ECO:0000313" key="3">
    <source>
        <dbReference type="EMBL" id="MBR0661672.1"/>
    </source>
</evidence>
<sequence>MSRPVDPRRRCLTLDEWPAEDRRRWEAARSPRGRGRISGRSRAAALKPSSLEKYQEGYGRWLGFLAWSGRLDPASAPEARVNDDSVAAYLEILFDCGNSGHAIFGRLQELKAALKFIAPGADFAWLTLPDSVGIRQQLDMTRRSFAIHHPRRLYGWGLRLMRKAVMLNGPQRRRVMLRDGLLIALLAARAMRLRSVASLDLDTRLRRVDGQWHVLLGPADVKTGLPLTYAVPPSLGAWIDRYVTVERAELLGGHFSDAFWIGWDGKPLGPRGIEKRIRWQSAKEFGPAGAFGPHRFRYCIATVAPVEDPGVPANGAAILGITRSTFAEAYDRGERETVARAFLKGLEAERAETEGLARRAFDRRRQRDTLPGENDQNRDEAA</sequence>
<feature type="region of interest" description="Disordered" evidence="2">
    <location>
        <begin position="354"/>
        <end position="382"/>
    </location>
</feature>
<keyword evidence="1" id="KW-0233">DNA recombination</keyword>
<protein>
    <recommendedName>
        <fullName evidence="7">Tyr recombinase domain-containing protein</fullName>
    </recommendedName>
</protein>
<keyword evidence="5" id="KW-1185">Reference proteome</keyword>
<dbReference type="SUPFAM" id="SSF56349">
    <property type="entry name" value="DNA breaking-rejoining enzymes"/>
    <property type="match status" value="1"/>
</dbReference>